<protein>
    <recommendedName>
        <fullName evidence="10">Protein TonB</fullName>
    </recommendedName>
</protein>
<comment type="subcellular location">
    <subcellularLocation>
        <location evidence="1 10">Cell inner membrane</location>
        <topology evidence="1 10">Single-pass membrane protein</topology>
        <orientation evidence="1 10">Periplasmic side</orientation>
    </subcellularLocation>
</comment>
<dbReference type="Pfam" id="PF03544">
    <property type="entry name" value="TonB_C"/>
    <property type="match status" value="1"/>
</dbReference>
<dbReference type="InterPro" id="IPR037682">
    <property type="entry name" value="TonB_C"/>
</dbReference>
<keyword evidence="10" id="KW-0735">Signal-anchor</keyword>
<evidence type="ECO:0000256" key="3">
    <source>
        <dbReference type="ARBA" id="ARBA00022448"/>
    </source>
</evidence>
<name>A0A212KHV2_9PROT</name>
<dbReference type="GO" id="GO:0098797">
    <property type="term" value="C:plasma membrane protein complex"/>
    <property type="evidence" value="ECO:0007669"/>
    <property type="project" value="TreeGrafter"/>
</dbReference>
<keyword evidence="6" id="KW-0812">Transmembrane</keyword>
<feature type="region of interest" description="Disordered" evidence="11">
    <location>
        <begin position="51"/>
        <end position="153"/>
    </location>
</feature>
<evidence type="ECO:0000256" key="6">
    <source>
        <dbReference type="ARBA" id="ARBA00022692"/>
    </source>
</evidence>
<dbReference type="AlphaFoldDB" id="A0A212KHV2"/>
<feature type="compositionally biased region" description="Low complexity" evidence="11">
    <location>
        <begin position="137"/>
        <end position="153"/>
    </location>
</feature>
<dbReference type="PRINTS" id="PR01374">
    <property type="entry name" value="TONBPROTEIN"/>
</dbReference>
<feature type="compositionally biased region" description="Low complexity" evidence="11">
    <location>
        <begin position="106"/>
        <end position="124"/>
    </location>
</feature>
<evidence type="ECO:0000256" key="8">
    <source>
        <dbReference type="ARBA" id="ARBA00022989"/>
    </source>
</evidence>
<keyword evidence="5 10" id="KW-0997">Cell inner membrane</keyword>
<reference evidence="13" key="1">
    <citation type="submission" date="2016-04" db="EMBL/GenBank/DDBJ databases">
        <authorList>
            <person name="Evans L.H."/>
            <person name="Alamgir A."/>
            <person name="Owens N."/>
            <person name="Weber N.D."/>
            <person name="Virtaneva K."/>
            <person name="Barbian K."/>
            <person name="Babar A."/>
            <person name="Rosenke K."/>
        </authorList>
    </citation>
    <scope>NUCLEOTIDE SEQUENCE</scope>
    <source>
        <strain evidence="13">86</strain>
    </source>
</reference>
<dbReference type="SUPFAM" id="SSF74653">
    <property type="entry name" value="TolA/TonB C-terminal domain"/>
    <property type="match status" value="1"/>
</dbReference>
<sequence>MSEAARRWSGSLGVVAAVHAAILLVGVGWAAQAPSSSGAPVLAVELALAPSAPPPAAAPEPSAPEPPKPEPPKPVPPKPEPPKPAPKPEAKLPPPPKPAPKPSPKSQPQAVVPSEPSATASAAPAPMPSAPADARDAVTAAPTPGVDAAARTAAARTWQGELLGRLERVKRYPRAAEVRRREGVAVVGFVLDREGAVLETRLVRSSGDSSLDAEALALPERARPLPPPPAHISGSRIDVVVPVRFSLRR</sequence>
<gene>
    <name evidence="13" type="primary">tonB</name>
    <name evidence="13" type="ORF">KL86APRO_20115</name>
</gene>
<evidence type="ECO:0000256" key="4">
    <source>
        <dbReference type="ARBA" id="ARBA00022475"/>
    </source>
</evidence>
<feature type="domain" description="TonB C-terminal" evidence="12">
    <location>
        <begin position="157"/>
        <end position="249"/>
    </location>
</feature>
<evidence type="ECO:0000256" key="2">
    <source>
        <dbReference type="ARBA" id="ARBA00006555"/>
    </source>
</evidence>
<comment type="function">
    <text evidence="10">Interacts with outer membrane receptor proteins that carry out high-affinity binding and energy dependent uptake into the periplasmic space of specific substrates. It could act to transduce energy from the cytoplasmic membrane to specific energy-requiring processes in the outer membrane, resulting in the release into the periplasm of ligands bound by these outer membrane proteins.</text>
</comment>
<keyword evidence="8" id="KW-1133">Transmembrane helix</keyword>
<evidence type="ECO:0000256" key="10">
    <source>
        <dbReference type="RuleBase" id="RU362123"/>
    </source>
</evidence>
<dbReference type="PANTHER" id="PTHR33446:SF2">
    <property type="entry name" value="PROTEIN TONB"/>
    <property type="match status" value="1"/>
</dbReference>
<dbReference type="EMBL" id="FLUO01000002">
    <property type="protein sequence ID" value="SBW11219.1"/>
    <property type="molecule type" value="Genomic_DNA"/>
</dbReference>
<dbReference type="NCBIfam" id="TIGR01352">
    <property type="entry name" value="tonB_Cterm"/>
    <property type="match status" value="1"/>
</dbReference>
<dbReference type="InterPro" id="IPR003538">
    <property type="entry name" value="TonB"/>
</dbReference>
<dbReference type="InterPro" id="IPR006260">
    <property type="entry name" value="TonB/TolA_C"/>
</dbReference>
<keyword evidence="9" id="KW-0472">Membrane</keyword>
<dbReference type="GO" id="GO:0031992">
    <property type="term" value="F:energy transducer activity"/>
    <property type="evidence" value="ECO:0007669"/>
    <property type="project" value="InterPro"/>
</dbReference>
<organism evidence="13">
    <name type="scientific">uncultured Alphaproteobacteria bacterium</name>
    <dbReference type="NCBI Taxonomy" id="91750"/>
    <lineage>
        <taxon>Bacteria</taxon>
        <taxon>Pseudomonadati</taxon>
        <taxon>Pseudomonadota</taxon>
        <taxon>Alphaproteobacteria</taxon>
        <taxon>environmental samples</taxon>
    </lineage>
</organism>
<keyword evidence="3 10" id="KW-0813">Transport</keyword>
<evidence type="ECO:0000256" key="5">
    <source>
        <dbReference type="ARBA" id="ARBA00022519"/>
    </source>
</evidence>
<evidence type="ECO:0000256" key="7">
    <source>
        <dbReference type="ARBA" id="ARBA00022927"/>
    </source>
</evidence>
<evidence type="ECO:0000256" key="1">
    <source>
        <dbReference type="ARBA" id="ARBA00004383"/>
    </source>
</evidence>
<evidence type="ECO:0000259" key="12">
    <source>
        <dbReference type="PROSITE" id="PS52015"/>
    </source>
</evidence>
<evidence type="ECO:0000313" key="13">
    <source>
        <dbReference type="EMBL" id="SBW11219.1"/>
    </source>
</evidence>
<dbReference type="PROSITE" id="PS52015">
    <property type="entry name" value="TONB_CTD"/>
    <property type="match status" value="1"/>
</dbReference>
<keyword evidence="7 10" id="KW-0653">Protein transport</keyword>
<comment type="similarity">
    <text evidence="2 10">Belongs to the TonB family.</text>
</comment>
<dbReference type="GO" id="GO:0015031">
    <property type="term" value="P:protein transport"/>
    <property type="evidence" value="ECO:0007669"/>
    <property type="project" value="UniProtKB-UniRule"/>
</dbReference>
<evidence type="ECO:0000256" key="9">
    <source>
        <dbReference type="ARBA" id="ARBA00023136"/>
    </source>
</evidence>
<accession>A0A212KHV2</accession>
<dbReference type="InterPro" id="IPR051045">
    <property type="entry name" value="TonB-dependent_transducer"/>
</dbReference>
<dbReference type="PANTHER" id="PTHR33446">
    <property type="entry name" value="PROTEIN TONB-RELATED"/>
    <property type="match status" value="1"/>
</dbReference>
<dbReference type="GO" id="GO:0030288">
    <property type="term" value="C:outer membrane-bounded periplasmic space"/>
    <property type="evidence" value="ECO:0007669"/>
    <property type="project" value="InterPro"/>
</dbReference>
<keyword evidence="4 10" id="KW-1003">Cell membrane</keyword>
<proteinExistence type="inferred from homology"/>
<dbReference type="GO" id="GO:0055085">
    <property type="term" value="P:transmembrane transport"/>
    <property type="evidence" value="ECO:0007669"/>
    <property type="project" value="InterPro"/>
</dbReference>
<evidence type="ECO:0000256" key="11">
    <source>
        <dbReference type="SAM" id="MobiDB-lite"/>
    </source>
</evidence>
<dbReference type="Gene3D" id="3.30.1150.10">
    <property type="match status" value="1"/>
</dbReference>
<dbReference type="GO" id="GO:0015891">
    <property type="term" value="P:siderophore transport"/>
    <property type="evidence" value="ECO:0007669"/>
    <property type="project" value="InterPro"/>
</dbReference>
<feature type="compositionally biased region" description="Pro residues" evidence="11">
    <location>
        <begin position="72"/>
        <end position="105"/>
    </location>
</feature>
<feature type="compositionally biased region" description="Pro residues" evidence="11">
    <location>
        <begin position="51"/>
        <end position="66"/>
    </location>
</feature>